<dbReference type="EnsemblMetazoa" id="CPIJ004901-RA">
    <property type="protein sequence ID" value="CPIJ004901-PA"/>
    <property type="gene ID" value="CPIJ004901"/>
</dbReference>
<reference evidence="1" key="1">
    <citation type="submission" date="2007-03" db="EMBL/GenBank/DDBJ databases">
        <title>Annotation of Culex pipiens quinquefasciatus.</title>
        <authorList>
            <consortium name="The Broad Institute Genome Sequencing Platform"/>
            <person name="Atkinson P.W."/>
            <person name="Hemingway J."/>
            <person name="Christensen B.M."/>
            <person name="Higgs S."/>
            <person name="Kodira C."/>
            <person name="Hannick L."/>
            <person name="Megy K."/>
            <person name="O'Leary S."/>
            <person name="Pearson M."/>
            <person name="Haas B.J."/>
            <person name="Mauceli E."/>
            <person name="Wortman J.R."/>
            <person name="Lee N.H."/>
            <person name="Guigo R."/>
            <person name="Stanke M."/>
            <person name="Alvarado L."/>
            <person name="Amedeo P."/>
            <person name="Antoine C.H."/>
            <person name="Arensburger P."/>
            <person name="Bidwell S.L."/>
            <person name="Crawford M."/>
            <person name="Camaro F."/>
            <person name="Devon K."/>
            <person name="Engels R."/>
            <person name="Hammond M."/>
            <person name="Howarth C."/>
            <person name="Koehrsen M."/>
            <person name="Lawson D."/>
            <person name="Montgomery P."/>
            <person name="Nene V."/>
            <person name="Nusbaum C."/>
            <person name="Puiu D."/>
            <person name="Romero-Severson J."/>
            <person name="Severson D.W."/>
            <person name="Shumway M."/>
            <person name="Sisk P."/>
            <person name="Stolte C."/>
            <person name="Zeng Q."/>
            <person name="Eisenstadt E."/>
            <person name="Fraser-Liggett C."/>
            <person name="Strausberg R."/>
            <person name="Galagan J."/>
            <person name="Birren B."/>
            <person name="Collins F.H."/>
        </authorList>
    </citation>
    <scope>NUCLEOTIDE SEQUENCE [LARGE SCALE GENOMIC DNA]</scope>
    <source>
        <strain evidence="1">JHB</strain>
    </source>
</reference>
<dbReference type="GO" id="GO:0046540">
    <property type="term" value="C:U4/U6 x U5 tri-snRNP complex"/>
    <property type="evidence" value="ECO:0007669"/>
    <property type="project" value="TreeGrafter"/>
</dbReference>
<accession>B0WCZ7</accession>
<dbReference type="KEGG" id="cqu:CpipJ_CPIJ004901"/>
<dbReference type="eggNOG" id="KOG0468">
    <property type="taxonomic scope" value="Eukaryota"/>
</dbReference>
<dbReference type="STRING" id="7176.B0WCZ7"/>
<dbReference type="PANTHER" id="PTHR42908">
    <property type="entry name" value="TRANSLATION ELONGATION FACTOR-RELATED"/>
    <property type="match status" value="1"/>
</dbReference>
<organism>
    <name type="scientific">Culex quinquefasciatus</name>
    <name type="common">Southern house mosquito</name>
    <name type="synonym">Culex pungens</name>
    <dbReference type="NCBI Taxonomy" id="7176"/>
    <lineage>
        <taxon>Eukaryota</taxon>
        <taxon>Metazoa</taxon>
        <taxon>Ecdysozoa</taxon>
        <taxon>Arthropoda</taxon>
        <taxon>Hexapoda</taxon>
        <taxon>Insecta</taxon>
        <taxon>Pterygota</taxon>
        <taxon>Neoptera</taxon>
        <taxon>Endopterygota</taxon>
        <taxon>Diptera</taxon>
        <taxon>Nematocera</taxon>
        <taxon>Culicoidea</taxon>
        <taxon>Culicidae</taxon>
        <taxon>Culicinae</taxon>
        <taxon>Culicini</taxon>
        <taxon>Culex</taxon>
        <taxon>Culex</taxon>
    </lineage>
</organism>
<dbReference type="Gene3D" id="3.90.1430.10">
    <property type="entry name" value="Yeast translation eEF2 (G' domain)"/>
    <property type="match status" value="1"/>
</dbReference>
<evidence type="ECO:0000313" key="3">
    <source>
        <dbReference type="Proteomes" id="UP000002320"/>
    </source>
</evidence>
<gene>
    <name evidence="2" type="primary">6036536</name>
    <name evidence="1" type="ORF">CpipJ_CPIJ004901</name>
</gene>
<dbReference type="GO" id="GO:0071007">
    <property type="term" value="C:U2-type catalytic step 2 spliceosome"/>
    <property type="evidence" value="ECO:0007669"/>
    <property type="project" value="TreeGrafter"/>
</dbReference>
<dbReference type="GO" id="GO:0005829">
    <property type="term" value="C:cytosol"/>
    <property type="evidence" value="ECO:0007669"/>
    <property type="project" value="TreeGrafter"/>
</dbReference>
<dbReference type="GO" id="GO:0003924">
    <property type="term" value="F:GTPase activity"/>
    <property type="evidence" value="ECO:0007669"/>
    <property type="project" value="TreeGrafter"/>
</dbReference>
<dbReference type="InParanoid" id="B0WCZ7"/>
<evidence type="ECO:0000313" key="1">
    <source>
        <dbReference type="EMBL" id="EDS44072.1"/>
    </source>
</evidence>
<sequence>MPLILRVNSTTVKLLPTLLKFGNGAKRGVSIEATPITLVLPAVKSYGICFTKKSFGKLYTDVNAGVSAGELARKLWGDMYFHNKSWMFKNKPPHSSAQRSVVEFILEPLQKLFAQVVRDVDTTLADTLTELNMCDVGADYERDVACRAGGSSAECELLARGGGISQTLQVERLWIYEACYKVELNRVQAGNSHRGNRPVYPQNHDHHRTHNKKYKITMIAEPLEKDLAEDIKSESV</sequence>
<dbReference type="OrthoDB" id="364892at2759"/>
<reference evidence="2" key="2">
    <citation type="submission" date="2020-05" db="UniProtKB">
        <authorList>
            <consortium name="EnsemblMetazoa"/>
        </authorList>
    </citation>
    <scope>IDENTIFICATION</scope>
    <source>
        <strain evidence="2">JHB</strain>
    </source>
</reference>
<proteinExistence type="predicted"/>
<dbReference type="PANTHER" id="PTHR42908:SF6">
    <property type="entry name" value="116 KDA U5 SMALL NUCLEAR RIBONUCLEOPROTEIN COMPONENT"/>
    <property type="match status" value="1"/>
</dbReference>
<dbReference type="EMBL" id="DS231892">
    <property type="protein sequence ID" value="EDS44072.1"/>
    <property type="molecule type" value="Genomic_DNA"/>
</dbReference>
<name>B0WCZ7_CULQU</name>
<dbReference type="GO" id="GO:0000398">
    <property type="term" value="P:mRNA splicing, via spliceosome"/>
    <property type="evidence" value="ECO:0007669"/>
    <property type="project" value="TreeGrafter"/>
</dbReference>
<dbReference type="AlphaFoldDB" id="B0WCZ7"/>
<dbReference type="GO" id="GO:0030623">
    <property type="term" value="F:U5 snRNA binding"/>
    <property type="evidence" value="ECO:0007669"/>
    <property type="project" value="TreeGrafter"/>
</dbReference>
<keyword evidence="3" id="KW-1185">Reference proteome</keyword>
<protein>
    <submittedName>
        <fullName evidence="1">Eftud2 protein</fullName>
    </submittedName>
</protein>
<dbReference type="VEuPathDB" id="VectorBase:CPIJ004901"/>
<dbReference type="HOGENOM" id="CLU_1176449_0_0_1"/>
<evidence type="ECO:0000313" key="2">
    <source>
        <dbReference type="EnsemblMetazoa" id="CPIJ004901-PA"/>
    </source>
</evidence>
<dbReference type="VEuPathDB" id="VectorBase:CQUJHB005672"/>
<dbReference type="Proteomes" id="UP000002320">
    <property type="component" value="Unassembled WGS sequence"/>
</dbReference>